<name>A0A1T4LDZ8_PORCN</name>
<reference evidence="3 4" key="1">
    <citation type="submission" date="2017-02" db="EMBL/GenBank/DDBJ databases">
        <authorList>
            <person name="Peterson S.W."/>
        </authorList>
    </citation>
    <scope>NUCLEOTIDE SEQUENCE [LARGE SCALE GENOMIC DNA]</scope>
    <source>
        <strain evidence="3 4">ATCC 700135</strain>
    </source>
</reference>
<dbReference type="PROSITE" id="PS50994">
    <property type="entry name" value="INTEGRASE"/>
    <property type="match status" value="1"/>
</dbReference>
<dbReference type="GO" id="GO:0003676">
    <property type="term" value="F:nucleic acid binding"/>
    <property type="evidence" value="ECO:0007669"/>
    <property type="project" value="InterPro"/>
</dbReference>
<dbReference type="Gene3D" id="1.10.1270.10">
    <property type="entry name" value="TrpR-like"/>
    <property type="match status" value="1"/>
</dbReference>
<dbReference type="Gene3D" id="3.30.420.10">
    <property type="entry name" value="Ribonuclease H-like superfamily/Ribonuclease H"/>
    <property type="match status" value="1"/>
</dbReference>
<gene>
    <name evidence="3" type="ORF">SAMN02745205_01109</name>
</gene>
<dbReference type="InterPro" id="IPR051917">
    <property type="entry name" value="Transposase-Integrase"/>
</dbReference>
<dbReference type="SUPFAM" id="SSF46689">
    <property type="entry name" value="Homeodomain-like"/>
    <property type="match status" value="1"/>
</dbReference>
<dbReference type="GO" id="GO:0004803">
    <property type="term" value="F:transposase activity"/>
    <property type="evidence" value="ECO:0007669"/>
    <property type="project" value="TreeGrafter"/>
</dbReference>
<dbReference type="GO" id="GO:0005829">
    <property type="term" value="C:cytosol"/>
    <property type="evidence" value="ECO:0007669"/>
    <property type="project" value="TreeGrafter"/>
</dbReference>
<dbReference type="InterPro" id="IPR009057">
    <property type="entry name" value="Homeodomain-like_sf"/>
</dbReference>
<dbReference type="Proteomes" id="UP000189956">
    <property type="component" value="Unassembled WGS sequence"/>
</dbReference>
<dbReference type="InterPro" id="IPR001584">
    <property type="entry name" value="Integrase_cat-core"/>
</dbReference>
<dbReference type="Pfam" id="PF13936">
    <property type="entry name" value="HTH_38"/>
    <property type="match status" value="1"/>
</dbReference>
<dbReference type="InterPro" id="IPR036397">
    <property type="entry name" value="RNaseH_sf"/>
</dbReference>
<proteinExistence type="predicted"/>
<dbReference type="GO" id="GO:0032196">
    <property type="term" value="P:transposition"/>
    <property type="evidence" value="ECO:0007669"/>
    <property type="project" value="TreeGrafter"/>
</dbReference>
<dbReference type="InterPro" id="IPR053392">
    <property type="entry name" value="Transposase_IS30-like"/>
</dbReference>
<dbReference type="PANTHER" id="PTHR10948">
    <property type="entry name" value="TRANSPOSASE"/>
    <property type="match status" value="1"/>
</dbReference>
<evidence type="ECO:0000256" key="1">
    <source>
        <dbReference type="ARBA" id="ARBA00023172"/>
    </source>
</evidence>
<dbReference type="NCBIfam" id="NF033563">
    <property type="entry name" value="transpos_IS30"/>
    <property type="match status" value="1"/>
</dbReference>
<organism evidence="3 4">
    <name type="scientific">Porphyromonas cangingivalis</name>
    <dbReference type="NCBI Taxonomy" id="36874"/>
    <lineage>
        <taxon>Bacteria</taxon>
        <taxon>Pseudomonadati</taxon>
        <taxon>Bacteroidota</taxon>
        <taxon>Bacteroidia</taxon>
        <taxon>Bacteroidales</taxon>
        <taxon>Porphyromonadaceae</taxon>
        <taxon>Porphyromonas</taxon>
    </lineage>
</organism>
<dbReference type="SUPFAM" id="SSF53098">
    <property type="entry name" value="Ribonuclease H-like"/>
    <property type="match status" value="1"/>
</dbReference>
<evidence type="ECO:0000313" key="4">
    <source>
        <dbReference type="Proteomes" id="UP000189956"/>
    </source>
</evidence>
<keyword evidence="1" id="KW-0233">DNA recombination</keyword>
<dbReference type="GO" id="GO:0015074">
    <property type="term" value="P:DNA integration"/>
    <property type="evidence" value="ECO:0007669"/>
    <property type="project" value="InterPro"/>
</dbReference>
<dbReference type="InterPro" id="IPR012337">
    <property type="entry name" value="RNaseH-like_sf"/>
</dbReference>
<accession>A0A1T4LDZ8</accession>
<dbReference type="InterPro" id="IPR025246">
    <property type="entry name" value="IS30-like_HTH"/>
</dbReference>
<dbReference type="InterPro" id="IPR038116">
    <property type="entry name" value="TrpR-like_sf"/>
</dbReference>
<protein>
    <submittedName>
        <fullName evidence="3">Transposase and inactivated derivatives, IS30 family</fullName>
    </submittedName>
</protein>
<sequence>MQTFALCQHQIYRLSANYACFENHPLIMYFPVVSATQIERISPEGLAPLGMGAKDYICVNMKKYNHLSREQRYTIDRLLQQKKSYSFIAQTIGVSTSTVSREVKRNKTARGRYSCHAAHMYATERKEWRCYPRKFTDKMQEQVVQILREKQWSPEQIVGRFRLKGIPIVGKTTLYTFLHEDKALGGDLCQLTRHHLKYRRKNLAKPLKSQWEKRKGIDQRPQCINQEERFGDFEMDLIIGAKQQEAILTLTDRKTDYAIIEPLPKGKNAKALARVVNQKLNYFKRMGLLHSITTDNGAEFMFFSSIERALKIPVFFAKPYCSTDKPHIEHLNKLIRQYIPKGTSFSEISKLQIKTIQRLLNNRPRKKLNFQSPIEALDVYLQQRCT</sequence>
<dbReference type="GO" id="GO:0006310">
    <property type="term" value="P:DNA recombination"/>
    <property type="evidence" value="ECO:0007669"/>
    <property type="project" value="UniProtKB-KW"/>
</dbReference>
<dbReference type="AlphaFoldDB" id="A0A1T4LDZ8"/>
<dbReference type="EMBL" id="FUWL01000007">
    <property type="protein sequence ID" value="SJZ52841.1"/>
    <property type="molecule type" value="Genomic_DNA"/>
</dbReference>
<evidence type="ECO:0000313" key="3">
    <source>
        <dbReference type="EMBL" id="SJZ52841.1"/>
    </source>
</evidence>
<dbReference type="PANTHER" id="PTHR10948:SF23">
    <property type="entry name" value="TRANSPOSASE INSI FOR INSERTION SEQUENCE ELEMENT IS30A-RELATED"/>
    <property type="match status" value="1"/>
</dbReference>
<evidence type="ECO:0000259" key="2">
    <source>
        <dbReference type="PROSITE" id="PS50994"/>
    </source>
</evidence>
<feature type="domain" description="Integrase catalytic" evidence="2">
    <location>
        <begin position="217"/>
        <end position="381"/>
    </location>
</feature>